<accession>A0AAD6SN73</accession>
<evidence type="ECO:0000313" key="3">
    <source>
        <dbReference type="Proteomes" id="UP001218188"/>
    </source>
</evidence>
<protein>
    <submittedName>
        <fullName evidence="2">Uncharacterized protein</fullName>
    </submittedName>
</protein>
<dbReference type="AlphaFoldDB" id="A0AAD6SN73"/>
<name>A0AAD6SN73_9AGAR</name>
<feature type="region of interest" description="Disordered" evidence="1">
    <location>
        <begin position="50"/>
        <end position="73"/>
    </location>
</feature>
<organism evidence="2 3">
    <name type="scientific">Mycena alexandri</name>
    <dbReference type="NCBI Taxonomy" id="1745969"/>
    <lineage>
        <taxon>Eukaryota</taxon>
        <taxon>Fungi</taxon>
        <taxon>Dikarya</taxon>
        <taxon>Basidiomycota</taxon>
        <taxon>Agaricomycotina</taxon>
        <taxon>Agaricomycetes</taxon>
        <taxon>Agaricomycetidae</taxon>
        <taxon>Agaricales</taxon>
        <taxon>Marasmiineae</taxon>
        <taxon>Mycenaceae</taxon>
        <taxon>Mycena</taxon>
    </lineage>
</organism>
<comment type="caution">
    <text evidence="2">The sequence shown here is derived from an EMBL/GenBank/DDBJ whole genome shotgun (WGS) entry which is preliminary data.</text>
</comment>
<proteinExistence type="predicted"/>
<evidence type="ECO:0000256" key="1">
    <source>
        <dbReference type="SAM" id="MobiDB-lite"/>
    </source>
</evidence>
<keyword evidence="3" id="KW-1185">Reference proteome</keyword>
<sequence length="155" mass="17865">MCFLLSLRLIPQHTLYGPAHGLSCLTEHPTIHPGGRYGYRHLNRRDKVSTQITSTKSPMPSFGRLTTHPGTRSGRRVRNRRRRASSRLSAFVLMSYNTSWHWLLSPTSKSPPPSFLRFPTLVWTSYNTPWCPLRSPTSRSTRQSCCRFKPFFSTL</sequence>
<dbReference type="EMBL" id="JARJCM010000102">
    <property type="protein sequence ID" value="KAJ7029365.1"/>
    <property type="molecule type" value="Genomic_DNA"/>
</dbReference>
<evidence type="ECO:0000313" key="2">
    <source>
        <dbReference type="EMBL" id="KAJ7029365.1"/>
    </source>
</evidence>
<dbReference type="Proteomes" id="UP001218188">
    <property type="component" value="Unassembled WGS sequence"/>
</dbReference>
<reference evidence="2" key="1">
    <citation type="submission" date="2023-03" db="EMBL/GenBank/DDBJ databases">
        <title>Massive genome expansion in bonnet fungi (Mycena s.s.) driven by repeated elements and novel gene families across ecological guilds.</title>
        <authorList>
            <consortium name="Lawrence Berkeley National Laboratory"/>
            <person name="Harder C.B."/>
            <person name="Miyauchi S."/>
            <person name="Viragh M."/>
            <person name="Kuo A."/>
            <person name="Thoen E."/>
            <person name="Andreopoulos B."/>
            <person name="Lu D."/>
            <person name="Skrede I."/>
            <person name="Drula E."/>
            <person name="Henrissat B."/>
            <person name="Morin E."/>
            <person name="Kohler A."/>
            <person name="Barry K."/>
            <person name="LaButti K."/>
            <person name="Morin E."/>
            <person name="Salamov A."/>
            <person name="Lipzen A."/>
            <person name="Mereny Z."/>
            <person name="Hegedus B."/>
            <person name="Baldrian P."/>
            <person name="Stursova M."/>
            <person name="Weitz H."/>
            <person name="Taylor A."/>
            <person name="Grigoriev I.V."/>
            <person name="Nagy L.G."/>
            <person name="Martin F."/>
            <person name="Kauserud H."/>
        </authorList>
    </citation>
    <scope>NUCLEOTIDE SEQUENCE</scope>
    <source>
        <strain evidence="2">CBHHK200</strain>
    </source>
</reference>
<gene>
    <name evidence="2" type="ORF">C8F04DRAFT_42410</name>
</gene>